<dbReference type="Proteomes" id="UP000037848">
    <property type="component" value="Unassembled WGS sequence"/>
</dbReference>
<name>A0A0N0M0J6_9GAMM</name>
<dbReference type="RefSeq" id="WP_054454120.1">
    <property type="nucleotide sequence ID" value="NZ_LHPH01000008.1"/>
</dbReference>
<evidence type="ECO:0000313" key="2">
    <source>
        <dbReference type="Proteomes" id="UP000037848"/>
    </source>
</evidence>
<dbReference type="EMBL" id="LHPH01000008">
    <property type="protein sequence ID" value="KPH63539.1"/>
    <property type="molecule type" value="Genomic_DNA"/>
</dbReference>
<evidence type="ECO:0000313" key="1">
    <source>
        <dbReference type="EMBL" id="KPH63539.1"/>
    </source>
</evidence>
<gene>
    <name evidence="1" type="ORF">ADS77_09545</name>
</gene>
<proteinExistence type="predicted"/>
<accession>A0A0N0M0J6</accession>
<organism evidence="1 2">
    <name type="scientific">Pseudoalteromonas porphyrae</name>
    <dbReference type="NCBI Taxonomy" id="187330"/>
    <lineage>
        <taxon>Bacteria</taxon>
        <taxon>Pseudomonadati</taxon>
        <taxon>Pseudomonadota</taxon>
        <taxon>Gammaproteobacteria</taxon>
        <taxon>Alteromonadales</taxon>
        <taxon>Pseudoalteromonadaceae</taxon>
        <taxon>Pseudoalteromonas</taxon>
    </lineage>
</organism>
<keyword evidence="2" id="KW-1185">Reference proteome</keyword>
<dbReference type="AlphaFoldDB" id="A0A0N0M0J6"/>
<comment type="caution">
    <text evidence="1">The sequence shown here is derived from an EMBL/GenBank/DDBJ whole genome shotgun (WGS) entry which is preliminary data.</text>
</comment>
<dbReference type="PATRIC" id="fig|187330.3.peg.3993"/>
<protein>
    <submittedName>
        <fullName evidence="1">Uncharacterized protein</fullName>
    </submittedName>
</protein>
<sequence length="107" mass="13038">MTSEKIEPPDGVSVEDWHAYLKHKKEWEEMLIQRFENELQFSPPLPPWLKYSEYADSDSLFWRMGDGESYLSDYFDVYLKYASEFDLHEYKQKYPAPKDWEAYYQTD</sequence>
<dbReference type="OrthoDB" id="67297at2"/>
<reference evidence="1 2" key="1">
    <citation type="submission" date="2015-08" db="EMBL/GenBank/DDBJ databases">
        <title>Draft Genome Sequence of Pseudoalteromonas porphyrae UCD-SED14.</title>
        <authorList>
            <person name="Coil D.A."/>
            <person name="Jospin G."/>
            <person name="Lee R.D."/>
            <person name="Eisen J.A."/>
        </authorList>
    </citation>
    <scope>NUCLEOTIDE SEQUENCE [LARGE SCALE GENOMIC DNA]</scope>
    <source>
        <strain evidence="1 2">UCD-SED14</strain>
    </source>
</reference>